<dbReference type="Pfam" id="PF16850">
    <property type="entry name" value="Inhibitor_I66"/>
    <property type="match status" value="1"/>
</dbReference>
<sequence length="171" mass="19261">MAPAPQMLPPFAPEILEDGEYMITSVILNLKVSRMAMEDRSRLPKKVVVLPRHQEKYAAPWRIIKNGDGTYTMMNKGGSASQIEGGLWAQLEHGVPPIFARWNIKRVPIERNSNGLPTPESSYGYYIESADDNTRWIVQKDSAELRDPKQVACSNLGTLTGKGQWFFINKV</sequence>
<dbReference type="EMBL" id="JAQGDS010000006">
    <property type="protein sequence ID" value="KAJ6259578.1"/>
    <property type="molecule type" value="Genomic_DNA"/>
</dbReference>
<accession>A0AAD6IVN7</accession>
<gene>
    <name evidence="1" type="ORF">Dda_5216</name>
</gene>
<keyword evidence="2" id="KW-1185">Reference proteome</keyword>
<reference evidence="1" key="1">
    <citation type="submission" date="2023-01" db="EMBL/GenBank/DDBJ databases">
        <title>The chitinases involved in constricting ring structure development in the nematode-trapping fungus Drechslerella dactyloides.</title>
        <authorList>
            <person name="Wang R."/>
            <person name="Zhang L."/>
            <person name="Tang P."/>
            <person name="Li S."/>
            <person name="Liang L."/>
        </authorList>
    </citation>
    <scope>NUCLEOTIDE SEQUENCE</scope>
    <source>
        <strain evidence="1">YMF1.00031</strain>
    </source>
</reference>
<organism evidence="1 2">
    <name type="scientific">Drechslerella dactyloides</name>
    <name type="common">Nematode-trapping fungus</name>
    <name type="synonym">Arthrobotrys dactyloides</name>
    <dbReference type="NCBI Taxonomy" id="74499"/>
    <lineage>
        <taxon>Eukaryota</taxon>
        <taxon>Fungi</taxon>
        <taxon>Dikarya</taxon>
        <taxon>Ascomycota</taxon>
        <taxon>Pezizomycotina</taxon>
        <taxon>Orbiliomycetes</taxon>
        <taxon>Orbiliales</taxon>
        <taxon>Orbiliaceae</taxon>
        <taxon>Drechslerella</taxon>
    </lineage>
</organism>
<name>A0AAD6IVN7_DREDA</name>
<dbReference type="InterPro" id="IPR031755">
    <property type="entry name" value="Inhibitor_I66"/>
</dbReference>
<dbReference type="AlphaFoldDB" id="A0AAD6IVN7"/>
<evidence type="ECO:0000313" key="2">
    <source>
        <dbReference type="Proteomes" id="UP001221413"/>
    </source>
</evidence>
<evidence type="ECO:0000313" key="1">
    <source>
        <dbReference type="EMBL" id="KAJ6259578.1"/>
    </source>
</evidence>
<proteinExistence type="predicted"/>
<protein>
    <submittedName>
        <fullName evidence="1">Uncharacterized protein</fullName>
    </submittedName>
</protein>
<dbReference type="Proteomes" id="UP001221413">
    <property type="component" value="Unassembled WGS sequence"/>
</dbReference>
<comment type="caution">
    <text evidence="1">The sequence shown here is derived from an EMBL/GenBank/DDBJ whole genome shotgun (WGS) entry which is preliminary data.</text>
</comment>
<dbReference type="GO" id="GO:0004867">
    <property type="term" value="F:serine-type endopeptidase inhibitor activity"/>
    <property type="evidence" value="ECO:0007669"/>
    <property type="project" value="InterPro"/>
</dbReference>
<dbReference type="Gene3D" id="2.80.10.50">
    <property type="match status" value="1"/>
</dbReference>